<organism evidence="3 4">
    <name type="scientific">Strigomonas culicis</name>
    <dbReference type="NCBI Taxonomy" id="28005"/>
    <lineage>
        <taxon>Eukaryota</taxon>
        <taxon>Discoba</taxon>
        <taxon>Euglenozoa</taxon>
        <taxon>Kinetoplastea</taxon>
        <taxon>Metakinetoplastina</taxon>
        <taxon>Trypanosomatida</taxon>
        <taxon>Trypanosomatidae</taxon>
        <taxon>Strigomonadinae</taxon>
        <taxon>Strigomonas</taxon>
    </lineage>
</organism>
<evidence type="ECO:0000313" key="3">
    <source>
        <dbReference type="EMBL" id="EPY29261.1"/>
    </source>
</evidence>
<dbReference type="EMBL" id="ATMH01004644">
    <property type="protein sequence ID" value="EPY29261.1"/>
    <property type="molecule type" value="Genomic_DNA"/>
</dbReference>
<reference evidence="3 4" key="1">
    <citation type="journal article" date="2013" name="PLoS ONE">
        <title>Predicting the Proteins of Angomonas deanei, Strigomonas culicis and Their Respective Endosymbionts Reveals New Aspects of the Trypanosomatidae Family.</title>
        <authorList>
            <person name="Motta M.C."/>
            <person name="Martins A.C."/>
            <person name="de Souza S.S."/>
            <person name="Catta-Preta C.M."/>
            <person name="Silva R."/>
            <person name="Klein C.C."/>
            <person name="de Almeida L.G."/>
            <person name="de Lima Cunha O."/>
            <person name="Ciapina L.P."/>
            <person name="Brocchi M."/>
            <person name="Colabardini A.C."/>
            <person name="de Araujo Lima B."/>
            <person name="Machado C.R."/>
            <person name="de Almeida Soares C.M."/>
            <person name="Probst C.M."/>
            <person name="de Menezes C.B."/>
            <person name="Thompson C.E."/>
            <person name="Bartholomeu D.C."/>
            <person name="Gradia D.F."/>
            <person name="Pavoni D.P."/>
            <person name="Grisard E.C."/>
            <person name="Fantinatti-Garboggini F."/>
            <person name="Marchini F.K."/>
            <person name="Rodrigues-Luiz G.F."/>
            <person name="Wagner G."/>
            <person name="Goldman G.H."/>
            <person name="Fietto J.L."/>
            <person name="Elias M.C."/>
            <person name="Goldman M.H."/>
            <person name="Sagot M.F."/>
            <person name="Pereira M."/>
            <person name="Stoco P.H."/>
            <person name="de Mendonca-Neto R.P."/>
            <person name="Teixeira S.M."/>
            <person name="Maciel T.E."/>
            <person name="de Oliveira Mendes T.A."/>
            <person name="Urmenyi T.P."/>
            <person name="de Souza W."/>
            <person name="Schenkman S."/>
            <person name="de Vasconcelos A.T."/>
        </authorList>
    </citation>
    <scope>NUCLEOTIDE SEQUENCE [LARGE SCALE GENOMIC DNA]</scope>
</reference>
<evidence type="ECO:0000256" key="2">
    <source>
        <dbReference type="SAM" id="SignalP"/>
    </source>
</evidence>
<feature type="compositionally biased region" description="Polar residues" evidence="1">
    <location>
        <begin position="1463"/>
        <end position="1474"/>
    </location>
</feature>
<sequence>MTRWCQFFFVALFICLTAVNAIEYTLCQQGDTHAAINSAAENAAAEAFLKSEGMDYAGFSGNVYGTILFLDNGGSLKWKPDSLSLPNNAEGFLIVKSDGTWSYLAFSFYSTTSFLCEKKGTTTTTSTSTSTSTSTTTTSTSTTTTVAPTSTTTSTSTAPVSTTTSTSTTTTTTTTVAPTTTLAPEEDVSVASVAKNVKEVLEQKASFSILVNTTNPIALSTTAQLSLSVSALWASGKSIYIGFGCSDMSKVVVAALLPGDSAVHFTVPYSIVLAAGTHSICVLGDNNSFTQVYSATSPTVKETTSASVKVIAFETVLRSLKQSIPIYATNDLTRSGQTGNLTFAGEGTLVADTTAIAPVPGLTFSMVNNGVNGNPCTPSKLPLDFMIIGHKFLFDISDTYIFYMLKGRKSVCVSYKSTQVVVASLDEVSLASSTTALSFAHDSPIPVNISGVSKVALARGLLTAFISSESKCSSVARTVDLYVFNTFSQQGQDAFIRVSSVSDGDAKRYLCLQHTETSTRVPVTFEGKASYVVSSAVTIAPAKLTVFYGMKGTVNLNSYSQLMSSATVKNLLSVDQFVRFVPLTFTSTVASDEKASACSGNVQQEATVSAEAGILQLTHPLRLSKTSGVLCIDKVYIGVDYTVLKPSDWLLTIDQLSTFEQQTFFLSGSPSLDVASMELEGSNYGDLAVQLDADGTCDGSSYTSVFAFNGNNYMVLPEGASGTYTVCAGLKGQGTAAFVSTTRIINMYPLDAGIAAWKTTMGVSSHEWSSCAGSSACGMTTTAAYSQVCNAQAMLSSVLFPLRLEEEVNYVGAMEVQLSGSDVSIPAGFSATRFFIAVEYSALQCIQYSAVDASSDLDSFSESAVVTANQSLLYFSSSYDLSGMRIGLVLWDSPCAAGNLIFQSFVSLGSLSFIDLSELVFTGKDGYYSLCYPVDKEKWLAAGDTVVKVFLQNSSSAPSIEAIGTVTASSTSNSIILWRTQALTWWTLVGFFSSSSSTYFQLVWDDATCKATAVYSAAVTYVSQTSALVSIDVASISDAPTESSVLYACYLNNGELQAQPLPFEKHRSRNVALRGLTLTSLNYLPYVSFSYDTSEDATVQITDPDDPPLSLVAAFLATSTSGWTDSAACSTSNTNYKYTFSVSVDEYNRRRFTIPASLIKSVGATDETTYLLLCASASYTSAQFQYVTSYIAVNGWSAEATVNLVALNYVFTPLNASGDVLDLDGATSALQGYAKETCDASVDDVLVTKRALNRYSLYMEPSKTLTVSAAVTQTECIYAAMGKGTNLPLYATSKNSSMFVASAVEGVFLSNQSSHTDYPFITLVTQEPATSSSSSTTICIKLFCVVVAPTAIGFVAFSVQRSIPQLSHEKIEKKEVFPEAGDSPPPRNPQAAPRHEGTDKDKGKVAPPDIAPPAGPTAKEKRLHPVAVQMPLSVVAKTEDTAANPLYDSDEREEVKDMGRSPPVTNATFVMNRK</sequence>
<evidence type="ECO:0000313" key="4">
    <source>
        <dbReference type="Proteomes" id="UP000015354"/>
    </source>
</evidence>
<dbReference type="Proteomes" id="UP000015354">
    <property type="component" value="Unassembled WGS sequence"/>
</dbReference>
<name>S9VQ96_9TRYP</name>
<proteinExistence type="predicted"/>
<accession>S9VQ96</accession>
<protein>
    <recommendedName>
        <fullName evidence="5">Membrane-associated protein</fullName>
    </recommendedName>
</protein>
<evidence type="ECO:0000256" key="1">
    <source>
        <dbReference type="SAM" id="MobiDB-lite"/>
    </source>
</evidence>
<gene>
    <name evidence="3" type="ORF">STCU_04644</name>
</gene>
<comment type="caution">
    <text evidence="3">The sequence shown here is derived from an EMBL/GenBank/DDBJ whole genome shotgun (WGS) entry which is preliminary data.</text>
</comment>
<feature type="region of interest" description="Disordered" evidence="1">
    <location>
        <begin position="121"/>
        <end position="180"/>
    </location>
</feature>
<evidence type="ECO:0008006" key="5">
    <source>
        <dbReference type="Google" id="ProtNLM"/>
    </source>
</evidence>
<feature type="region of interest" description="Disordered" evidence="1">
    <location>
        <begin position="1375"/>
        <end position="1474"/>
    </location>
</feature>
<feature type="chain" id="PRO_5004559206" description="Membrane-associated protein" evidence="2">
    <location>
        <begin position="22"/>
        <end position="1474"/>
    </location>
</feature>
<feature type="compositionally biased region" description="Basic and acidic residues" evidence="1">
    <location>
        <begin position="1393"/>
        <end position="1404"/>
    </location>
</feature>
<feature type="signal peptide" evidence="2">
    <location>
        <begin position="1"/>
        <end position="21"/>
    </location>
</feature>
<keyword evidence="2" id="KW-0732">Signal</keyword>
<dbReference type="OrthoDB" id="271480at2759"/>
<keyword evidence="4" id="KW-1185">Reference proteome</keyword>